<organism evidence="2 3">
    <name type="scientific">Saccharothrix xinjiangensis</name>
    <dbReference type="NCBI Taxonomy" id="204798"/>
    <lineage>
        <taxon>Bacteria</taxon>
        <taxon>Bacillati</taxon>
        <taxon>Actinomycetota</taxon>
        <taxon>Actinomycetes</taxon>
        <taxon>Pseudonocardiales</taxon>
        <taxon>Pseudonocardiaceae</taxon>
        <taxon>Saccharothrix</taxon>
    </lineage>
</organism>
<evidence type="ECO:0008006" key="4">
    <source>
        <dbReference type="Google" id="ProtNLM"/>
    </source>
</evidence>
<keyword evidence="3" id="KW-1185">Reference proteome</keyword>
<dbReference type="RefSeq" id="WP_344039107.1">
    <property type="nucleotide sequence ID" value="NZ_BAAAKE010000014.1"/>
</dbReference>
<proteinExistence type="predicted"/>
<evidence type="ECO:0000313" key="2">
    <source>
        <dbReference type="EMBL" id="MFC5056994.1"/>
    </source>
</evidence>
<evidence type="ECO:0000256" key="1">
    <source>
        <dbReference type="SAM" id="MobiDB-lite"/>
    </source>
</evidence>
<accession>A0ABV9Y5H2</accession>
<sequence length="539" mass="58089">MRDTRATTSVHAEPRTVRVLMVTDGEASFDEADFGLSTLVDVLEAPALPWIRVEVTKAHRERNLPALSAELPLFRFDGHDLSQYDQIWLFGVARSNRPSLEEVELRALAEFMDGGGGMFATGDHEDLGVSLCGAVPRVRTMRKWHWPEPGPNGEPVAPSVDGPGRHDTLLEGNDPLFQLNDQSDDVPQVVTPRMYATSDSPKWAHQAYPHPLLCGPRGPIRVLPDHPHEGECSVPEDLGATFTLAGYEVTEYPGGLAPEVVAWSTINARPAELDPRKGRLDARTFGAVGAYDGHRAGVGRVAVDATWHHFFNINLVGDPTVPQDPVKSVGFAASASGRTAYEEIKAYYRNIAVWLARPEAQEGMWWRAVWAARWHHRVSMDLRPGSLGSPDLAELLRVGADVREVLAATATRADAAQWAGRFGVGAAGAGRWEALRPSLDPWLPRSGDEQPGHLPNLVSSMLPELVLDAVLGAVVHAVAAEFPEPTEEARQRAAGVEWPGVVGPAVARALEAVAGQVARTDEVLRSVGAALATGLGAGG</sequence>
<comment type="caution">
    <text evidence="2">The sequence shown here is derived from an EMBL/GenBank/DDBJ whole genome shotgun (WGS) entry which is preliminary data.</text>
</comment>
<dbReference type="EMBL" id="JBHSJB010000025">
    <property type="protein sequence ID" value="MFC5056994.1"/>
    <property type="molecule type" value="Genomic_DNA"/>
</dbReference>
<reference evidence="3" key="1">
    <citation type="journal article" date="2019" name="Int. J. Syst. Evol. Microbiol.">
        <title>The Global Catalogue of Microorganisms (GCM) 10K type strain sequencing project: providing services to taxonomists for standard genome sequencing and annotation.</title>
        <authorList>
            <consortium name="The Broad Institute Genomics Platform"/>
            <consortium name="The Broad Institute Genome Sequencing Center for Infectious Disease"/>
            <person name="Wu L."/>
            <person name="Ma J."/>
        </authorList>
    </citation>
    <scope>NUCLEOTIDE SEQUENCE [LARGE SCALE GENOMIC DNA]</scope>
    <source>
        <strain evidence="3">KCTC 12848</strain>
    </source>
</reference>
<name>A0ABV9Y5H2_9PSEU</name>
<feature type="region of interest" description="Disordered" evidence="1">
    <location>
        <begin position="144"/>
        <end position="163"/>
    </location>
</feature>
<protein>
    <recommendedName>
        <fullName evidence="4">ThuA-like domain-containing protein</fullName>
    </recommendedName>
</protein>
<dbReference type="Proteomes" id="UP001595833">
    <property type="component" value="Unassembled WGS sequence"/>
</dbReference>
<gene>
    <name evidence="2" type="ORF">ACFPFM_25005</name>
</gene>
<evidence type="ECO:0000313" key="3">
    <source>
        <dbReference type="Proteomes" id="UP001595833"/>
    </source>
</evidence>